<protein>
    <recommendedName>
        <fullName evidence="2">Nitrogen regulatory protein areA GATA-like domain-containing protein</fullName>
    </recommendedName>
</protein>
<evidence type="ECO:0000259" key="2">
    <source>
        <dbReference type="Pfam" id="PF08550"/>
    </source>
</evidence>
<proteinExistence type="predicted"/>
<evidence type="ECO:0000313" key="4">
    <source>
        <dbReference type="Proteomes" id="UP000184188"/>
    </source>
</evidence>
<dbReference type="Pfam" id="PF08550">
    <property type="entry name" value="GATA_AreA"/>
    <property type="match status" value="1"/>
</dbReference>
<dbReference type="GO" id="GO:0005773">
    <property type="term" value="C:vacuole"/>
    <property type="evidence" value="ECO:0007669"/>
    <property type="project" value="GOC"/>
</dbReference>
<dbReference type="PANTHER" id="PTHR28051">
    <property type="entry name" value="PROTEIN MTL1-RELATED"/>
    <property type="match status" value="1"/>
</dbReference>
<accession>A0A1L9S968</accession>
<dbReference type="OrthoDB" id="5563539at2759"/>
<dbReference type="STRING" id="1073090.A0A1L9S968"/>
<dbReference type="Proteomes" id="UP000184188">
    <property type="component" value="Unassembled WGS sequence"/>
</dbReference>
<dbReference type="GeneID" id="34613354"/>
<gene>
    <name evidence="3" type="ORF">ASPZODRAFT_169346</name>
</gene>
<reference evidence="4" key="1">
    <citation type="journal article" date="2017" name="Genome Biol.">
        <title>Comparative genomics reveals high biological diversity and specific adaptations in the industrially and medically important fungal genus Aspergillus.</title>
        <authorList>
            <person name="de Vries R.P."/>
            <person name="Riley R."/>
            <person name="Wiebenga A."/>
            <person name="Aguilar-Osorio G."/>
            <person name="Amillis S."/>
            <person name="Uchima C.A."/>
            <person name="Anderluh G."/>
            <person name="Asadollahi M."/>
            <person name="Askin M."/>
            <person name="Barry K."/>
            <person name="Battaglia E."/>
            <person name="Bayram O."/>
            <person name="Benocci T."/>
            <person name="Braus-Stromeyer S.A."/>
            <person name="Caldana C."/>
            <person name="Canovas D."/>
            <person name="Cerqueira G.C."/>
            <person name="Chen F."/>
            <person name="Chen W."/>
            <person name="Choi C."/>
            <person name="Clum A."/>
            <person name="Dos Santos R.A."/>
            <person name="Damasio A.R."/>
            <person name="Diallinas G."/>
            <person name="Emri T."/>
            <person name="Fekete E."/>
            <person name="Flipphi M."/>
            <person name="Freyberg S."/>
            <person name="Gallo A."/>
            <person name="Gournas C."/>
            <person name="Habgood R."/>
            <person name="Hainaut M."/>
            <person name="Harispe M.L."/>
            <person name="Henrissat B."/>
            <person name="Hilden K.S."/>
            <person name="Hope R."/>
            <person name="Hossain A."/>
            <person name="Karabika E."/>
            <person name="Karaffa L."/>
            <person name="Karanyi Z."/>
            <person name="Krasevec N."/>
            <person name="Kuo A."/>
            <person name="Kusch H."/>
            <person name="LaButti K."/>
            <person name="Lagendijk E.L."/>
            <person name="Lapidus A."/>
            <person name="Levasseur A."/>
            <person name="Lindquist E."/>
            <person name="Lipzen A."/>
            <person name="Logrieco A.F."/>
            <person name="MacCabe A."/>
            <person name="Maekelae M.R."/>
            <person name="Malavazi I."/>
            <person name="Melin P."/>
            <person name="Meyer V."/>
            <person name="Mielnichuk N."/>
            <person name="Miskei M."/>
            <person name="Molnar A.P."/>
            <person name="Mule G."/>
            <person name="Ngan C.Y."/>
            <person name="Orejas M."/>
            <person name="Orosz E."/>
            <person name="Ouedraogo J.P."/>
            <person name="Overkamp K.M."/>
            <person name="Park H.-S."/>
            <person name="Perrone G."/>
            <person name="Piumi F."/>
            <person name="Punt P.J."/>
            <person name="Ram A.F."/>
            <person name="Ramon A."/>
            <person name="Rauscher S."/>
            <person name="Record E."/>
            <person name="Riano-Pachon D.M."/>
            <person name="Robert V."/>
            <person name="Roehrig J."/>
            <person name="Ruller R."/>
            <person name="Salamov A."/>
            <person name="Salih N.S."/>
            <person name="Samson R.A."/>
            <person name="Sandor E."/>
            <person name="Sanguinetti M."/>
            <person name="Schuetze T."/>
            <person name="Sepcic K."/>
            <person name="Shelest E."/>
            <person name="Sherlock G."/>
            <person name="Sophianopoulou V."/>
            <person name="Squina F.M."/>
            <person name="Sun H."/>
            <person name="Susca A."/>
            <person name="Todd R.B."/>
            <person name="Tsang A."/>
            <person name="Unkles S.E."/>
            <person name="van de Wiele N."/>
            <person name="van Rossen-Uffink D."/>
            <person name="Oliveira J.V."/>
            <person name="Vesth T.C."/>
            <person name="Visser J."/>
            <person name="Yu J.-H."/>
            <person name="Zhou M."/>
            <person name="Andersen M.R."/>
            <person name="Archer D.B."/>
            <person name="Baker S.E."/>
            <person name="Benoit I."/>
            <person name="Brakhage A.A."/>
            <person name="Braus G.H."/>
            <person name="Fischer R."/>
            <person name="Frisvad J.C."/>
            <person name="Goldman G.H."/>
            <person name="Houbraken J."/>
            <person name="Oakley B."/>
            <person name="Pocsi I."/>
            <person name="Scazzocchio C."/>
            <person name="Seiboth B."/>
            <person name="vanKuyk P.A."/>
            <person name="Wortman J."/>
            <person name="Dyer P.S."/>
            <person name="Grigoriev I.V."/>
        </authorList>
    </citation>
    <scope>NUCLEOTIDE SEQUENCE [LARGE SCALE GENOMIC DNA]</scope>
    <source>
        <strain evidence="4">CBS 506.65</strain>
    </source>
</reference>
<feature type="region of interest" description="Disordered" evidence="1">
    <location>
        <begin position="269"/>
        <end position="313"/>
    </location>
</feature>
<sequence length="528" mass="58948">MPTTLLDAQSRSSSIRWQCSPAHDFLLTREPHMHDFTSVPHSPVFSSPESLPSTPTTLHPLSLGENNDCEDDKLVLPDYTISASVMSAGRESSSLLGVSSDRPPFNFFRLGLHTPAADDSSAEAEPSRHVDYLSHEWNEEDIWLSWRYVTARRNIYSNSARLENASWRTWAKSKNNLRTISPETLNWLKDCDVTWLYGPLKTYKAHDNYTVSPPPTCLDTPMSPVERKPILKKKSASETILQRSLSQHTLLKDAGAILRAQEFENPYGLPSIPKSASSAGQSLHHLRTDSTPGSCDSIATHTSSLSATSPSEKRRHIHFNNEVVQCIAVEAKDMEDEDDQDPFFLFEDEEDLFSGDDTPVTRWPFSAGTSISNRSTPRGSFSTDSKIIAPLPPTTLKYRGDTPDIPSNPMLNPWVFQDSAPRSSLSPSAESIWSSKALSSSPPEYENGNSSDYNWQCKEYFFEDAPTDPSPTTQTASNPDEQYCSALPDPSLLCHEEVTTNDTIFSRLMDTINTARDIAHVIWNVGWQ</sequence>
<evidence type="ECO:0000256" key="1">
    <source>
        <dbReference type="SAM" id="MobiDB-lite"/>
    </source>
</evidence>
<dbReference type="GO" id="GO:0007039">
    <property type="term" value="P:protein catabolic process in the vacuole"/>
    <property type="evidence" value="ECO:0007669"/>
    <property type="project" value="TreeGrafter"/>
</dbReference>
<name>A0A1L9S968_9EURO</name>
<dbReference type="PANTHER" id="PTHR28051:SF1">
    <property type="entry name" value="PROTEIN MTL1-RELATED"/>
    <property type="match status" value="1"/>
</dbReference>
<keyword evidence="4" id="KW-1185">Reference proteome</keyword>
<dbReference type="InterPro" id="IPR052292">
    <property type="entry name" value="Glucose_repression_reg"/>
</dbReference>
<evidence type="ECO:0000313" key="3">
    <source>
        <dbReference type="EMBL" id="OJJ43697.1"/>
    </source>
</evidence>
<dbReference type="RefSeq" id="XP_022578207.1">
    <property type="nucleotide sequence ID" value="XM_022726890.1"/>
</dbReference>
<dbReference type="InterPro" id="IPR013860">
    <property type="entry name" value="AreA_GATA"/>
</dbReference>
<feature type="compositionally biased region" description="Polar residues" evidence="1">
    <location>
        <begin position="367"/>
        <end position="385"/>
    </location>
</feature>
<feature type="compositionally biased region" description="Polar residues" evidence="1">
    <location>
        <begin position="289"/>
        <end position="310"/>
    </location>
</feature>
<dbReference type="VEuPathDB" id="FungiDB:ASPZODRAFT_169346"/>
<dbReference type="GO" id="GO:0042149">
    <property type="term" value="P:cellular response to glucose starvation"/>
    <property type="evidence" value="ECO:0007669"/>
    <property type="project" value="TreeGrafter"/>
</dbReference>
<dbReference type="EMBL" id="KV878351">
    <property type="protein sequence ID" value="OJJ43697.1"/>
    <property type="molecule type" value="Genomic_DNA"/>
</dbReference>
<organism evidence="3 4">
    <name type="scientific">Penicilliopsis zonata CBS 506.65</name>
    <dbReference type="NCBI Taxonomy" id="1073090"/>
    <lineage>
        <taxon>Eukaryota</taxon>
        <taxon>Fungi</taxon>
        <taxon>Dikarya</taxon>
        <taxon>Ascomycota</taxon>
        <taxon>Pezizomycotina</taxon>
        <taxon>Eurotiomycetes</taxon>
        <taxon>Eurotiomycetidae</taxon>
        <taxon>Eurotiales</taxon>
        <taxon>Aspergillaceae</taxon>
        <taxon>Penicilliopsis</taxon>
    </lineage>
</organism>
<feature type="domain" description="Nitrogen regulatory protein areA GATA-like" evidence="2">
    <location>
        <begin position="145"/>
        <end position="172"/>
    </location>
</feature>
<dbReference type="AlphaFoldDB" id="A0A1L9S968"/>
<feature type="region of interest" description="Disordered" evidence="1">
    <location>
        <begin position="367"/>
        <end position="387"/>
    </location>
</feature>